<protein>
    <submittedName>
        <fullName evidence="1">Uncharacterized protein</fullName>
    </submittedName>
</protein>
<evidence type="ECO:0000313" key="2">
    <source>
        <dbReference type="Proteomes" id="UP000218418"/>
    </source>
</evidence>
<accession>A0A1Z4M0D2</accession>
<keyword evidence="2" id="KW-1185">Reference proteome</keyword>
<reference evidence="1 2" key="1">
    <citation type="submission" date="2017-06" db="EMBL/GenBank/DDBJ databases">
        <title>Genome sequencing of cyanobaciteial culture collection at National Institute for Environmental Studies (NIES).</title>
        <authorList>
            <person name="Hirose Y."/>
            <person name="Shimura Y."/>
            <person name="Fujisawa T."/>
            <person name="Nakamura Y."/>
            <person name="Kawachi M."/>
        </authorList>
    </citation>
    <scope>NUCLEOTIDE SEQUENCE [LARGE SCALE GENOMIC DNA]</scope>
    <source>
        <strain evidence="1 2">NIES-267</strain>
    </source>
</reference>
<gene>
    <name evidence="1" type="ORF">NIES267_64430</name>
</gene>
<organism evidence="1 2">
    <name type="scientific">Calothrix parasitica NIES-267</name>
    <dbReference type="NCBI Taxonomy" id="1973488"/>
    <lineage>
        <taxon>Bacteria</taxon>
        <taxon>Bacillati</taxon>
        <taxon>Cyanobacteriota</taxon>
        <taxon>Cyanophyceae</taxon>
        <taxon>Nostocales</taxon>
        <taxon>Calotrichaceae</taxon>
        <taxon>Calothrix</taxon>
    </lineage>
</organism>
<proteinExistence type="predicted"/>
<dbReference type="Proteomes" id="UP000218418">
    <property type="component" value="Chromosome"/>
</dbReference>
<sequence length="217" mass="25529">MDIENLSLRELQNLEQYIPGLGRFPSRFIATDYYKFIEILYDDIDDIIYQIQENPELRQNDGEDRLTIDIRDQLRRLGYDASHDTKFGGHADLLVKKGNFTWIGEAKIHSSYNYLWEGFLQLTTRYSTGDSNQRDGGIFIYIRQKNVTAIIKKWKNYLLSKELPDFNSEACKNRELSFFSTHKHEGSGQDFRIKHMPVILYFQPQDKSGRGKTEKKI</sequence>
<name>A0A1Z4M0D2_9CYAN</name>
<evidence type="ECO:0000313" key="1">
    <source>
        <dbReference type="EMBL" id="BAY86932.1"/>
    </source>
</evidence>
<dbReference type="OrthoDB" id="509598at2"/>
<dbReference type="EMBL" id="AP018227">
    <property type="protein sequence ID" value="BAY86932.1"/>
    <property type="molecule type" value="Genomic_DNA"/>
</dbReference>
<dbReference type="AlphaFoldDB" id="A0A1Z4M0D2"/>